<name>A0A7J7C878_TRIWF</name>
<dbReference type="InParanoid" id="A0A7J7C878"/>
<dbReference type="EMBL" id="JAAARO010000020">
    <property type="protein sequence ID" value="KAF5730339.1"/>
    <property type="molecule type" value="Genomic_DNA"/>
</dbReference>
<comment type="caution">
    <text evidence="2">The sequence shown here is derived from an EMBL/GenBank/DDBJ whole genome shotgun (WGS) entry which is preliminary data.</text>
</comment>
<keyword evidence="1" id="KW-1133">Transmembrane helix</keyword>
<evidence type="ECO:0000313" key="3">
    <source>
        <dbReference type="Proteomes" id="UP000593562"/>
    </source>
</evidence>
<keyword evidence="1" id="KW-0472">Membrane</keyword>
<protein>
    <submittedName>
        <fullName evidence="2">Uncharacterized protein</fullName>
    </submittedName>
</protein>
<keyword evidence="1" id="KW-0812">Transmembrane</keyword>
<accession>A0A7J7C878</accession>
<evidence type="ECO:0000313" key="2">
    <source>
        <dbReference type="EMBL" id="KAF5730339.1"/>
    </source>
</evidence>
<dbReference type="Proteomes" id="UP000593562">
    <property type="component" value="Unassembled WGS sequence"/>
</dbReference>
<feature type="transmembrane region" description="Helical" evidence="1">
    <location>
        <begin position="28"/>
        <end position="48"/>
    </location>
</feature>
<gene>
    <name evidence="2" type="ORF">HS088_TW20G00712</name>
</gene>
<organism evidence="2 3">
    <name type="scientific">Tripterygium wilfordii</name>
    <name type="common">Thunder God vine</name>
    <dbReference type="NCBI Taxonomy" id="458696"/>
    <lineage>
        <taxon>Eukaryota</taxon>
        <taxon>Viridiplantae</taxon>
        <taxon>Streptophyta</taxon>
        <taxon>Embryophyta</taxon>
        <taxon>Tracheophyta</taxon>
        <taxon>Spermatophyta</taxon>
        <taxon>Magnoliopsida</taxon>
        <taxon>eudicotyledons</taxon>
        <taxon>Gunneridae</taxon>
        <taxon>Pentapetalae</taxon>
        <taxon>rosids</taxon>
        <taxon>fabids</taxon>
        <taxon>Celastrales</taxon>
        <taxon>Celastraceae</taxon>
        <taxon>Tripterygium</taxon>
    </lineage>
</organism>
<evidence type="ECO:0000256" key="1">
    <source>
        <dbReference type="SAM" id="Phobius"/>
    </source>
</evidence>
<sequence>MDAKPSTSYSSSASIKKDSKCHHKALEYAVSACLFFISCPLCITWCCIKLPCKIGWRVAKRWTCCCRSQEKIYAAYSSFSDIDSDCLTNKVDREGTVRGHKSADCLKGK</sequence>
<proteinExistence type="predicted"/>
<keyword evidence="3" id="KW-1185">Reference proteome</keyword>
<dbReference type="AlphaFoldDB" id="A0A7J7C878"/>
<reference evidence="2 3" key="1">
    <citation type="journal article" date="2020" name="Nat. Commun.">
        <title>Genome of Tripterygium wilfordii and identification of cytochrome P450 involved in triptolide biosynthesis.</title>
        <authorList>
            <person name="Tu L."/>
            <person name="Su P."/>
            <person name="Zhang Z."/>
            <person name="Gao L."/>
            <person name="Wang J."/>
            <person name="Hu T."/>
            <person name="Zhou J."/>
            <person name="Zhang Y."/>
            <person name="Zhao Y."/>
            <person name="Liu Y."/>
            <person name="Song Y."/>
            <person name="Tong Y."/>
            <person name="Lu Y."/>
            <person name="Yang J."/>
            <person name="Xu C."/>
            <person name="Jia M."/>
            <person name="Peters R.J."/>
            <person name="Huang L."/>
            <person name="Gao W."/>
        </authorList>
    </citation>
    <scope>NUCLEOTIDE SEQUENCE [LARGE SCALE GENOMIC DNA]</scope>
    <source>
        <strain evidence="3">cv. XIE 37</strain>
        <tissue evidence="2">Leaf</tissue>
    </source>
</reference>